<name>A0AAV7NT51_PLEWA</name>
<keyword evidence="2" id="KW-1185">Reference proteome</keyword>
<reference evidence="1" key="1">
    <citation type="journal article" date="2022" name="bioRxiv">
        <title>Sequencing and chromosome-scale assembly of the giantPleurodeles waltlgenome.</title>
        <authorList>
            <person name="Brown T."/>
            <person name="Elewa A."/>
            <person name="Iarovenko S."/>
            <person name="Subramanian E."/>
            <person name="Araus A.J."/>
            <person name="Petzold A."/>
            <person name="Susuki M."/>
            <person name="Suzuki K.-i.T."/>
            <person name="Hayashi T."/>
            <person name="Toyoda A."/>
            <person name="Oliveira C."/>
            <person name="Osipova E."/>
            <person name="Leigh N.D."/>
            <person name="Simon A."/>
            <person name="Yun M.H."/>
        </authorList>
    </citation>
    <scope>NUCLEOTIDE SEQUENCE</scope>
    <source>
        <strain evidence="1">20211129_DDA</strain>
        <tissue evidence="1">Liver</tissue>
    </source>
</reference>
<gene>
    <name evidence="1" type="ORF">NDU88_006068</name>
</gene>
<accession>A0AAV7NT51</accession>
<proteinExistence type="predicted"/>
<dbReference type="Proteomes" id="UP001066276">
    <property type="component" value="Chromosome 8"/>
</dbReference>
<comment type="caution">
    <text evidence="1">The sequence shown here is derived from an EMBL/GenBank/DDBJ whole genome shotgun (WGS) entry which is preliminary data.</text>
</comment>
<organism evidence="1 2">
    <name type="scientific">Pleurodeles waltl</name>
    <name type="common">Iberian ribbed newt</name>
    <dbReference type="NCBI Taxonomy" id="8319"/>
    <lineage>
        <taxon>Eukaryota</taxon>
        <taxon>Metazoa</taxon>
        <taxon>Chordata</taxon>
        <taxon>Craniata</taxon>
        <taxon>Vertebrata</taxon>
        <taxon>Euteleostomi</taxon>
        <taxon>Amphibia</taxon>
        <taxon>Batrachia</taxon>
        <taxon>Caudata</taxon>
        <taxon>Salamandroidea</taxon>
        <taxon>Salamandridae</taxon>
        <taxon>Pleurodelinae</taxon>
        <taxon>Pleurodeles</taxon>
    </lineage>
</organism>
<dbReference type="AlphaFoldDB" id="A0AAV7NT51"/>
<evidence type="ECO:0000313" key="2">
    <source>
        <dbReference type="Proteomes" id="UP001066276"/>
    </source>
</evidence>
<dbReference type="EMBL" id="JANPWB010000012">
    <property type="protein sequence ID" value="KAJ1117872.1"/>
    <property type="molecule type" value="Genomic_DNA"/>
</dbReference>
<sequence>MSHLNTSECRNEINPLVESLPHSSTRLDDPISSAHAGHSVPACGVLLRLQLVSRGGVWFYPGRVSVLTLLLWPLGVNGLGGLLCGCGPLSQTRGGLATPIQLSGPAGIWNSTLGSLACIGSDTDSSGCLPGVLQCRDRLKRDLRDRDLYGLVLGHKQSSNYTSAPAAILTTPL</sequence>
<evidence type="ECO:0000313" key="1">
    <source>
        <dbReference type="EMBL" id="KAJ1117872.1"/>
    </source>
</evidence>
<protein>
    <submittedName>
        <fullName evidence="1">Uncharacterized protein</fullName>
    </submittedName>
</protein>